<evidence type="ECO:0000256" key="10">
    <source>
        <dbReference type="SAM" id="Coils"/>
    </source>
</evidence>
<keyword evidence="13" id="KW-1185">Reference proteome</keyword>
<dbReference type="InterPro" id="IPR003395">
    <property type="entry name" value="RecF/RecN/SMC_N"/>
</dbReference>
<evidence type="ECO:0000256" key="5">
    <source>
        <dbReference type="ARBA" id="ARBA00022763"/>
    </source>
</evidence>
<feature type="coiled-coil region" evidence="10">
    <location>
        <begin position="347"/>
        <end position="381"/>
    </location>
</feature>
<evidence type="ECO:0000259" key="11">
    <source>
        <dbReference type="Pfam" id="PF02463"/>
    </source>
</evidence>
<dbReference type="SUPFAM" id="SSF52540">
    <property type="entry name" value="P-loop containing nucleoside triphosphate hydrolases"/>
    <property type="match status" value="2"/>
</dbReference>
<dbReference type="CDD" id="cd03241">
    <property type="entry name" value="ABC_RecN"/>
    <property type="match status" value="1"/>
</dbReference>
<dbReference type="InterPro" id="IPR004604">
    <property type="entry name" value="DNA_recomb/repair_RecN"/>
</dbReference>
<dbReference type="PANTHER" id="PTHR11059">
    <property type="entry name" value="DNA REPAIR PROTEIN RECN"/>
    <property type="match status" value="1"/>
</dbReference>
<feature type="domain" description="RecF/RecN/SMC N-terminal" evidence="11">
    <location>
        <begin position="2"/>
        <end position="518"/>
    </location>
</feature>
<evidence type="ECO:0000313" key="12">
    <source>
        <dbReference type="EMBL" id="GLI03668.1"/>
    </source>
</evidence>
<dbReference type="PIRSF" id="PIRSF003128">
    <property type="entry name" value="RecN"/>
    <property type="match status" value="1"/>
</dbReference>
<evidence type="ECO:0000313" key="13">
    <source>
        <dbReference type="Proteomes" id="UP001144280"/>
    </source>
</evidence>
<keyword evidence="4" id="KW-0547">Nucleotide-binding</keyword>
<keyword evidence="10" id="KW-0175">Coiled coil</keyword>
<comment type="function">
    <text evidence="1 9">May be involved in recombinational repair of damaged DNA.</text>
</comment>
<organism evidence="12 13">
    <name type="scientific">Phytohabitans aurantiacus</name>
    <dbReference type="NCBI Taxonomy" id="3016789"/>
    <lineage>
        <taxon>Bacteria</taxon>
        <taxon>Bacillati</taxon>
        <taxon>Actinomycetota</taxon>
        <taxon>Actinomycetes</taxon>
        <taxon>Micromonosporales</taxon>
        <taxon>Micromonosporaceae</taxon>
    </lineage>
</organism>
<keyword evidence="7 9" id="KW-0234">DNA repair</keyword>
<dbReference type="PANTHER" id="PTHR11059:SF0">
    <property type="entry name" value="DNA REPAIR PROTEIN RECN"/>
    <property type="match status" value="1"/>
</dbReference>
<dbReference type="NCBIfam" id="TIGR00634">
    <property type="entry name" value="recN"/>
    <property type="match status" value="1"/>
</dbReference>
<proteinExistence type="inferred from homology"/>
<evidence type="ECO:0000256" key="9">
    <source>
        <dbReference type="PIRNR" id="PIRNR003128"/>
    </source>
</evidence>
<dbReference type="InterPro" id="IPR027417">
    <property type="entry name" value="P-loop_NTPase"/>
</dbReference>
<accession>A0ABQ5RAQ9</accession>
<gene>
    <name evidence="12" type="primary">recN</name>
    <name evidence="12" type="ORF">Pa4123_89470</name>
</gene>
<evidence type="ECO:0000256" key="6">
    <source>
        <dbReference type="ARBA" id="ARBA00022840"/>
    </source>
</evidence>
<evidence type="ECO:0000256" key="2">
    <source>
        <dbReference type="ARBA" id="ARBA00009441"/>
    </source>
</evidence>
<comment type="similarity">
    <text evidence="2 9">Belongs to the RecN family.</text>
</comment>
<evidence type="ECO:0000256" key="3">
    <source>
        <dbReference type="ARBA" id="ARBA00021315"/>
    </source>
</evidence>
<dbReference type="Gene3D" id="3.40.50.300">
    <property type="entry name" value="P-loop containing nucleotide triphosphate hydrolases"/>
    <property type="match status" value="2"/>
</dbReference>
<evidence type="ECO:0000256" key="7">
    <source>
        <dbReference type="ARBA" id="ARBA00023204"/>
    </source>
</evidence>
<evidence type="ECO:0000256" key="1">
    <source>
        <dbReference type="ARBA" id="ARBA00003618"/>
    </source>
</evidence>
<name>A0ABQ5RAQ9_9ACTN</name>
<dbReference type="Pfam" id="PF02463">
    <property type="entry name" value="SMC_N"/>
    <property type="match status" value="1"/>
</dbReference>
<reference evidence="12" key="1">
    <citation type="submission" date="2022-12" db="EMBL/GenBank/DDBJ databases">
        <title>New Phytohabitans aurantiacus sp. RD004123 nov., an actinomycete isolated from soil.</title>
        <authorList>
            <person name="Triningsih D.W."/>
            <person name="Harunari E."/>
            <person name="Igarashi Y."/>
        </authorList>
    </citation>
    <scope>NUCLEOTIDE SEQUENCE</scope>
    <source>
        <strain evidence="12">RD004123</strain>
    </source>
</reference>
<protein>
    <recommendedName>
        <fullName evidence="3 9">DNA repair protein RecN</fullName>
    </recommendedName>
    <alternativeName>
        <fullName evidence="8 9">Recombination protein N</fullName>
    </alternativeName>
</protein>
<dbReference type="RefSeq" id="WP_281906044.1">
    <property type="nucleotide sequence ID" value="NZ_BSDI01000094.1"/>
</dbReference>
<evidence type="ECO:0000256" key="4">
    <source>
        <dbReference type="ARBA" id="ARBA00022741"/>
    </source>
</evidence>
<dbReference type="EMBL" id="BSDI01000094">
    <property type="protein sequence ID" value="GLI03668.1"/>
    <property type="molecule type" value="Genomic_DNA"/>
</dbReference>
<keyword evidence="5 9" id="KW-0227">DNA damage</keyword>
<keyword evidence="6" id="KW-0067">ATP-binding</keyword>
<dbReference type="Proteomes" id="UP001144280">
    <property type="component" value="Unassembled WGS sequence"/>
</dbReference>
<sequence length="569" mass="60479">MLEELRITGLGVIDDTTLPLTGGMNVITGETGAGKTMVVTGLGLLFGGRADAGRVRADPGRAVVEGRLRLVDPTAAAVQARIADAGAEPDDDGTVLLSRTVTVEGRSRAHVGGRGAPVSVLADVGEHVVAVHGQSDQLRLLRPSEQRGALDRFAGPEHEKLLDTYREAYTQWRQVEDDLADRWRNARERNQEADLLRLGLDEITRVDPQEGEDDELKAEAQRLEHAEGLRTAAALAYQSVAGGAEGGDDTPDATSLLGLARRTLEGQAGLDSKLGDLSVRLEEAATLMGDVAAELSAYLDALDADPARLETIYERRAALRGLTRKYADDVDGVIAWAARARERLSVLDTSDELLEELDRERQRLAGEVTALGERLTEARREAAGRFADQVTVELAGLAMPHARIEVAVVPREVGPDGADEVELRLLAHPGAPSLPLQRGASGGELSRVMLAIEVVFAGAGGPPTLVFDEVDSGVGGQAAVEIGKRLARLARSHQVLVVTHLPQVAAFADRHLVVAKDTGGAVTTSGVRVVEDTDRARELARMLAGLPDSDLGIAHAEELLAVAAREKRG</sequence>
<evidence type="ECO:0000256" key="8">
    <source>
        <dbReference type="ARBA" id="ARBA00033408"/>
    </source>
</evidence>
<comment type="caution">
    <text evidence="12">The sequence shown here is derived from an EMBL/GenBank/DDBJ whole genome shotgun (WGS) entry which is preliminary data.</text>
</comment>